<organism evidence="5 6">
    <name type="scientific">Engystomops pustulosus</name>
    <name type="common">Tungara frog</name>
    <name type="synonym">Physalaemus pustulosus</name>
    <dbReference type="NCBI Taxonomy" id="76066"/>
    <lineage>
        <taxon>Eukaryota</taxon>
        <taxon>Metazoa</taxon>
        <taxon>Chordata</taxon>
        <taxon>Craniata</taxon>
        <taxon>Vertebrata</taxon>
        <taxon>Euteleostomi</taxon>
        <taxon>Amphibia</taxon>
        <taxon>Batrachia</taxon>
        <taxon>Anura</taxon>
        <taxon>Neobatrachia</taxon>
        <taxon>Hyloidea</taxon>
        <taxon>Leptodactylidae</taxon>
        <taxon>Leiuperinae</taxon>
        <taxon>Engystomops</taxon>
    </lineage>
</organism>
<protein>
    <recommendedName>
        <fullName evidence="4">Ig-like domain-containing protein</fullName>
    </recommendedName>
</protein>
<gene>
    <name evidence="5" type="ORF">GDO81_028851</name>
</gene>
<evidence type="ECO:0000259" key="4">
    <source>
        <dbReference type="PROSITE" id="PS50835"/>
    </source>
</evidence>
<keyword evidence="6" id="KW-1185">Reference proteome</keyword>
<dbReference type="PANTHER" id="PTHR23268:SF124">
    <property type="entry name" value="IG-LIKE DOMAIN-CONTAINING PROTEIN"/>
    <property type="match status" value="1"/>
</dbReference>
<accession>A0AAV6ZIN3</accession>
<dbReference type="AlphaFoldDB" id="A0AAV6ZIN3"/>
<dbReference type="PROSITE" id="PS50835">
    <property type="entry name" value="IG_LIKE"/>
    <property type="match status" value="1"/>
</dbReference>
<sequence>MKAMKTPLKLFLVQNLLFCQCLGIKVLQKEKFLSTSVGKTVTMSCSHDDQSYITMLWYQKKMEGGMKLIAYSTGKDHREIEDKEVEDKWGLERPDILQSSLKIHNAGVQDSAVYFCASSTQLHTADGKAAKN</sequence>
<evidence type="ECO:0000313" key="6">
    <source>
        <dbReference type="Proteomes" id="UP000824782"/>
    </source>
</evidence>
<dbReference type="SMART" id="SM00406">
    <property type="entry name" value="IGv"/>
    <property type="match status" value="1"/>
</dbReference>
<dbReference type="InterPro" id="IPR007110">
    <property type="entry name" value="Ig-like_dom"/>
</dbReference>
<dbReference type="GO" id="GO:0007166">
    <property type="term" value="P:cell surface receptor signaling pathway"/>
    <property type="evidence" value="ECO:0007669"/>
    <property type="project" value="TreeGrafter"/>
</dbReference>
<dbReference type="InterPro" id="IPR013106">
    <property type="entry name" value="Ig_V-set"/>
</dbReference>
<dbReference type="SUPFAM" id="SSF48726">
    <property type="entry name" value="Immunoglobulin"/>
    <property type="match status" value="1"/>
</dbReference>
<keyword evidence="2" id="KW-0391">Immunity</keyword>
<evidence type="ECO:0000256" key="3">
    <source>
        <dbReference type="SAM" id="SignalP"/>
    </source>
</evidence>
<dbReference type="InterPro" id="IPR036179">
    <property type="entry name" value="Ig-like_dom_sf"/>
</dbReference>
<dbReference type="Pfam" id="PF07686">
    <property type="entry name" value="V-set"/>
    <property type="match status" value="1"/>
</dbReference>
<dbReference type="GO" id="GO:0002376">
    <property type="term" value="P:immune system process"/>
    <property type="evidence" value="ECO:0007669"/>
    <property type="project" value="UniProtKB-KW"/>
</dbReference>
<name>A0AAV6ZIN3_ENGPU</name>
<dbReference type="EMBL" id="WNYA01000799">
    <property type="protein sequence ID" value="KAG8547200.1"/>
    <property type="molecule type" value="Genomic_DNA"/>
</dbReference>
<dbReference type="InterPro" id="IPR050413">
    <property type="entry name" value="TCR_beta_variable"/>
</dbReference>
<evidence type="ECO:0000256" key="2">
    <source>
        <dbReference type="ARBA" id="ARBA00022859"/>
    </source>
</evidence>
<feature type="chain" id="PRO_5043709056" description="Ig-like domain-containing protein" evidence="3">
    <location>
        <begin position="24"/>
        <end position="132"/>
    </location>
</feature>
<comment type="caution">
    <text evidence="5">The sequence shown here is derived from an EMBL/GenBank/DDBJ whole genome shotgun (WGS) entry which is preliminary data.</text>
</comment>
<dbReference type="Gene3D" id="2.60.40.10">
    <property type="entry name" value="Immunoglobulins"/>
    <property type="match status" value="1"/>
</dbReference>
<keyword evidence="1 3" id="KW-0732">Signal</keyword>
<evidence type="ECO:0000256" key="1">
    <source>
        <dbReference type="ARBA" id="ARBA00022729"/>
    </source>
</evidence>
<feature type="domain" description="Ig-like" evidence="4">
    <location>
        <begin position="38"/>
        <end position="132"/>
    </location>
</feature>
<dbReference type="InterPro" id="IPR013783">
    <property type="entry name" value="Ig-like_fold"/>
</dbReference>
<proteinExistence type="predicted"/>
<dbReference type="Proteomes" id="UP000824782">
    <property type="component" value="Unassembled WGS sequence"/>
</dbReference>
<dbReference type="PANTHER" id="PTHR23268">
    <property type="entry name" value="T-CELL RECEPTOR BETA CHAIN"/>
    <property type="match status" value="1"/>
</dbReference>
<feature type="signal peptide" evidence="3">
    <location>
        <begin position="1"/>
        <end position="23"/>
    </location>
</feature>
<reference evidence="5" key="1">
    <citation type="thesis" date="2020" institute="ProQuest LLC" country="789 East Eisenhower Parkway, Ann Arbor, MI, USA">
        <title>Comparative Genomics and Chromosome Evolution.</title>
        <authorList>
            <person name="Mudd A.B."/>
        </authorList>
    </citation>
    <scope>NUCLEOTIDE SEQUENCE</scope>
    <source>
        <strain evidence="5">237g6f4</strain>
        <tissue evidence="5">Blood</tissue>
    </source>
</reference>
<dbReference type="GO" id="GO:0005886">
    <property type="term" value="C:plasma membrane"/>
    <property type="evidence" value="ECO:0007669"/>
    <property type="project" value="TreeGrafter"/>
</dbReference>
<evidence type="ECO:0000313" key="5">
    <source>
        <dbReference type="EMBL" id="KAG8547200.1"/>
    </source>
</evidence>